<evidence type="ECO:0000259" key="12">
    <source>
        <dbReference type="SMART" id="SM00861"/>
    </source>
</evidence>
<evidence type="ECO:0000256" key="10">
    <source>
        <dbReference type="NCBIfam" id="TIGR00232"/>
    </source>
</evidence>
<dbReference type="NCBIfam" id="TIGR00232">
    <property type="entry name" value="tktlase_bact"/>
    <property type="match status" value="1"/>
</dbReference>
<dbReference type="SUPFAM" id="SSF52518">
    <property type="entry name" value="Thiamin diphosphate-binding fold (THDP-binding)"/>
    <property type="match status" value="2"/>
</dbReference>
<keyword evidence="6 11" id="KW-0106">Calcium</keyword>
<dbReference type="GO" id="GO:0004802">
    <property type="term" value="F:transketolase activity"/>
    <property type="evidence" value="ECO:0007669"/>
    <property type="project" value="UniProtKB-EC"/>
</dbReference>
<dbReference type="Pfam" id="PF02779">
    <property type="entry name" value="Transket_pyr"/>
    <property type="match status" value="1"/>
</dbReference>
<dbReference type="CDD" id="cd07033">
    <property type="entry name" value="TPP_PYR_DXS_TK_like"/>
    <property type="match status" value="1"/>
</dbReference>
<dbReference type="PROSITE" id="PS00801">
    <property type="entry name" value="TRANSKETOLASE_1"/>
    <property type="match status" value="1"/>
</dbReference>
<keyword evidence="8 11" id="KW-0786">Thiamine pyrophosphate</keyword>
<dbReference type="InterPro" id="IPR029061">
    <property type="entry name" value="THDP-binding"/>
</dbReference>
<dbReference type="Proteomes" id="UP001242480">
    <property type="component" value="Unassembled WGS sequence"/>
</dbReference>
<evidence type="ECO:0000256" key="5">
    <source>
        <dbReference type="ARBA" id="ARBA00022723"/>
    </source>
</evidence>
<keyword evidence="14" id="KW-1185">Reference proteome</keyword>
<dbReference type="PROSITE" id="PS00802">
    <property type="entry name" value="TRANSKETOLASE_2"/>
    <property type="match status" value="1"/>
</dbReference>
<comment type="cofactor">
    <cofactor evidence="11">
        <name>thiamine diphosphate</name>
        <dbReference type="ChEBI" id="CHEBI:58937"/>
    </cofactor>
    <text evidence="11">Binds 1 thiamine pyrophosphate per subunit.</text>
</comment>
<evidence type="ECO:0000256" key="7">
    <source>
        <dbReference type="ARBA" id="ARBA00022842"/>
    </source>
</evidence>
<dbReference type="Pfam" id="PF22613">
    <property type="entry name" value="Transketolase_C_1"/>
    <property type="match status" value="1"/>
</dbReference>
<evidence type="ECO:0000256" key="8">
    <source>
        <dbReference type="ARBA" id="ARBA00023052"/>
    </source>
</evidence>
<evidence type="ECO:0000313" key="13">
    <source>
        <dbReference type="EMBL" id="MDQ0467126.1"/>
    </source>
</evidence>
<evidence type="ECO:0000256" key="11">
    <source>
        <dbReference type="RuleBase" id="RU004996"/>
    </source>
</evidence>
<dbReference type="InterPro" id="IPR009014">
    <property type="entry name" value="Transketo_C/PFOR_II"/>
</dbReference>
<evidence type="ECO:0000256" key="9">
    <source>
        <dbReference type="ARBA" id="ARBA00049473"/>
    </source>
</evidence>
<dbReference type="PANTHER" id="PTHR43522:SF2">
    <property type="entry name" value="TRANSKETOLASE 1-RELATED"/>
    <property type="match status" value="1"/>
</dbReference>
<dbReference type="InterPro" id="IPR005475">
    <property type="entry name" value="Transketolase-like_Pyr-bd"/>
</dbReference>
<evidence type="ECO:0000256" key="6">
    <source>
        <dbReference type="ARBA" id="ARBA00022837"/>
    </source>
</evidence>
<dbReference type="InterPro" id="IPR033247">
    <property type="entry name" value="Transketolase_fam"/>
</dbReference>
<dbReference type="Gene3D" id="3.40.50.970">
    <property type="match status" value="2"/>
</dbReference>
<evidence type="ECO:0000256" key="2">
    <source>
        <dbReference type="ARBA" id="ARBA00011738"/>
    </source>
</evidence>
<dbReference type="SUPFAM" id="SSF52922">
    <property type="entry name" value="TK C-terminal domain-like"/>
    <property type="match status" value="1"/>
</dbReference>
<organism evidence="13 14">
    <name type="scientific">Labrys wisconsinensis</name>
    <dbReference type="NCBI Taxonomy" id="425677"/>
    <lineage>
        <taxon>Bacteria</taxon>
        <taxon>Pseudomonadati</taxon>
        <taxon>Pseudomonadota</taxon>
        <taxon>Alphaproteobacteria</taxon>
        <taxon>Hyphomicrobiales</taxon>
        <taxon>Xanthobacteraceae</taxon>
        <taxon>Labrys</taxon>
    </lineage>
</organism>
<dbReference type="PANTHER" id="PTHR43522">
    <property type="entry name" value="TRANSKETOLASE"/>
    <property type="match status" value="1"/>
</dbReference>
<dbReference type="EC" id="2.2.1.1" evidence="3 10"/>
<evidence type="ECO:0000313" key="14">
    <source>
        <dbReference type="Proteomes" id="UP001242480"/>
    </source>
</evidence>
<protein>
    <recommendedName>
        <fullName evidence="3 10">Transketolase</fullName>
        <ecNumber evidence="3 10">2.2.1.1</ecNumber>
    </recommendedName>
</protein>
<comment type="catalytic activity">
    <reaction evidence="9 11">
        <text>D-sedoheptulose 7-phosphate + D-glyceraldehyde 3-phosphate = aldehydo-D-ribose 5-phosphate + D-xylulose 5-phosphate</text>
        <dbReference type="Rhea" id="RHEA:10508"/>
        <dbReference type="ChEBI" id="CHEBI:57483"/>
        <dbReference type="ChEBI" id="CHEBI:57737"/>
        <dbReference type="ChEBI" id="CHEBI:58273"/>
        <dbReference type="ChEBI" id="CHEBI:59776"/>
        <dbReference type="EC" id="2.2.1.1"/>
    </reaction>
</comment>
<dbReference type="InterPro" id="IPR005478">
    <property type="entry name" value="Transketolase_bac-like"/>
</dbReference>
<keyword evidence="5 11" id="KW-0479">Metal-binding</keyword>
<keyword evidence="7 11" id="KW-0460">Magnesium</keyword>
<dbReference type="EMBL" id="JAUSVX010000001">
    <property type="protein sequence ID" value="MDQ0467126.1"/>
    <property type="molecule type" value="Genomic_DNA"/>
</dbReference>
<dbReference type="InterPro" id="IPR020826">
    <property type="entry name" value="Transketolase_BS"/>
</dbReference>
<dbReference type="SMART" id="SM00861">
    <property type="entry name" value="Transket_pyr"/>
    <property type="match status" value="1"/>
</dbReference>
<dbReference type="InterPro" id="IPR055152">
    <property type="entry name" value="Transketolase-like_C_2"/>
</dbReference>
<dbReference type="Gene3D" id="3.40.50.920">
    <property type="match status" value="1"/>
</dbReference>
<evidence type="ECO:0000256" key="3">
    <source>
        <dbReference type="ARBA" id="ARBA00013152"/>
    </source>
</evidence>
<name>A0ABU0IYQ1_9HYPH</name>
<comment type="cofactor">
    <cofactor evidence="11">
        <name>Mg(2+)</name>
        <dbReference type="ChEBI" id="CHEBI:18420"/>
    </cofactor>
    <cofactor evidence="11">
        <name>Ca(2+)</name>
        <dbReference type="ChEBI" id="CHEBI:29108"/>
    </cofactor>
    <cofactor evidence="11">
        <name>Mn(2+)</name>
        <dbReference type="ChEBI" id="CHEBI:29035"/>
    </cofactor>
    <cofactor evidence="11">
        <name>Co(2+)</name>
        <dbReference type="ChEBI" id="CHEBI:48828"/>
    </cofactor>
    <text evidence="11">Binds 1 Mg(2+) ion per subunit. Can also utilize other divalent metal cations, such as Ca(2+), Mn(2+) and Co(2+).</text>
</comment>
<dbReference type="InterPro" id="IPR005474">
    <property type="entry name" value="Transketolase_N"/>
</dbReference>
<accession>A0ABU0IYQ1</accession>
<comment type="subunit">
    <text evidence="2 11">Homodimer.</text>
</comment>
<evidence type="ECO:0000256" key="1">
    <source>
        <dbReference type="ARBA" id="ARBA00007131"/>
    </source>
</evidence>
<dbReference type="Pfam" id="PF00456">
    <property type="entry name" value="Transketolase_N"/>
    <property type="match status" value="1"/>
</dbReference>
<reference evidence="13 14" key="1">
    <citation type="submission" date="2023-07" db="EMBL/GenBank/DDBJ databases">
        <title>Genomic Encyclopedia of Type Strains, Phase IV (KMG-IV): sequencing the most valuable type-strain genomes for metagenomic binning, comparative biology and taxonomic classification.</title>
        <authorList>
            <person name="Goeker M."/>
        </authorList>
    </citation>
    <scope>NUCLEOTIDE SEQUENCE [LARGE SCALE GENOMIC DNA]</scope>
    <source>
        <strain evidence="13 14">DSM 19619</strain>
    </source>
</reference>
<comment type="function">
    <text evidence="11">Catalyzes the transfer of a two-carbon ketol group from a ketose donor to an aldose acceptor, via a covalent intermediate with the cofactor thiamine pyrophosphate.</text>
</comment>
<sequence length="686" mass="71963">MTSATTFAPPAAGLHGIAGAPAPAAADVSLRDMANAVRALAMDAVQAANSGHPGMPMGMADVATVLFTRFLKFDPADPAWADRDRFVLSAGHGSMLLYALLHLTGYPRMTADELRSFRQWGALTAGHPEYGHTPGVETTTGPLGQGIATAVGMALAERMLAARFGADVVDHHTYALVGDGCLMEGLSHEAISLAGHLGLSKLIVLFDDNAISIDGATSLSCSDDQSARFAAAGWSVRRVDGHDPEAVAVAIAAERRTDRPSFIACRTIIGYGAPNKQGSEKVHGAPLGPEEIAAARARLNWPHAPFEVPEPIRAAWRQAGQRSAAAHRAWRRHLDSLPVETRRRFAEGVRGDIPATAHAALDAVRERFAGEKPVIATRQASQQVIEALAPAMANLAGGSADLTHSNLTQAKSQAPVRPGNFAGSYIHYGIREHGMACAMNGIALHGGFVPYGGTFLVFSDYSRPAIRLAALMGIRVIHVMTHDSIGLGEDGPTHQPVEHLAGLRAIPNLLVFRPADAVEMAEAWALALGSEKTPSVLCLTRQALPTLPRGETTRGGVARGAYVVVEPDGGRDVTLIATGSEVSLALGAAEALAADGIRAAVISAPCFELFQRQAPDDRRAVLGSAPRVGVEAAIEGGWARWLGEDGAFVGMAGFGASAPAEVLFRQFGITAEAVAEAARRLLDGRE</sequence>
<proteinExistence type="inferred from homology"/>
<comment type="caution">
    <text evidence="13">The sequence shown here is derived from an EMBL/GenBank/DDBJ whole genome shotgun (WGS) entry which is preliminary data.</text>
</comment>
<keyword evidence="4 11" id="KW-0808">Transferase</keyword>
<dbReference type="InterPro" id="IPR049557">
    <property type="entry name" value="Transketolase_CS"/>
</dbReference>
<dbReference type="CDD" id="cd02012">
    <property type="entry name" value="TPP_TK"/>
    <property type="match status" value="1"/>
</dbReference>
<comment type="similarity">
    <text evidence="1 11">Belongs to the transketolase family.</text>
</comment>
<gene>
    <name evidence="13" type="ORF">QO011_000121</name>
</gene>
<evidence type="ECO:0000256" key="4">
    <source>
        <dbReference type="ARBA" id="ARBA00022679"/>
    </source>
</evidence>
<feature type="domain" description="Transketolase-like pyrimidine-binding" evidence="12">
    <location>
        <begin position="375"/>
        <end position="546"/>
    </location>
</feature>